<accession>A0ABQ3MEG9</accession>
<name>A0ABQ3MEG9_9PSEU</name>
<dbReference type="EMBL" id="BNAR01000004">
    <property type="protein sequence ID" value="GHH40504.1"/>
    <property type="molecule type" value="Genomic_DNA"/>
</dbReference>
<gene>
    <name evidence="3" type="ORF">GCM10017774_33990</name>
</gene>
<dbReference type="PANTHER" id="PTHR43433">
    <property type="entry name" value="HYDROLASE, ALPHA/BETA FOLD FAMILY PROTEIN"/>
    <property type="match status" value="1"/>
</dbReference>
<feature type="domain" description="AB hydrolase-1" evidence="2">
    <location>
        <begin position="33"/>
        <end position="271"/>
    </location>
</feature>
<feature type="region of interest" description="Disordered" evidence="1">
    <location>
        <begin position="1"/>
        <end position="27"/>
    </location>
</feature>
<reference evidence="4" key="1">
    <citation type="journal article" date="2019" name="Int. J. Syst. Evol. Microbiol.">
        <title>The Global Catalogue of Microorganisms (GCM) 10K type strain sequencing project: providing services to taxonomists for standard genome sequencing and annotation.</title>
        <authorList>
            <consortium name="The Broad Institute Genomics Platform"/>
            <consortium name="The Broad Institute Genome Sequencing Center for Infectious Disease"/>
            <person name="Wu L."/>
            <person name="Ma J."/>
        </authorList>
    </citation>
    <scope>NUCLEOTIDE SEQUENCE [LARGE SCALE GENOMIC DNA]</scope>
    <source>
        <strain evidence="4">CGMCC 4.7367</strain>
    </source>
</reference>
<evidence type="ECO:0000313" key="4">
    <source>
        <dbReference type="Proteomes" id="UP000605568"/>
    </source>
</evidence>
<evidence type="ECO:0000313" key="3">
    <source>
        <dbReference type="EMBL" id="GHH40504.1"/>
    </source>
</evidence>
<dbReference type="Gene3D" id="3.40.50.1820">
    <property type="entry name" value="alpha/beta hydrolase"/>
    <property type="match status" value="1"/>
</dbReference>
<dbReference type="InterPro" id="IPR029058">
    <property type="entry name" value="AB_hydrolase_fold"/>
</dbReference>
<sequence>MTHSQGEPHIVSTRDGRHLHAQRREGPATATAVFESGLAANRSYWALVQQHLAGPSIVYDRSGLGRSAPATGPRRLRDLAEDLVDVIDAIPGEIVLVGHSWGGPITRLAAARRRDRVVGLVLVDPSDEGCDLVFGRPARIAEAVGQIGSAALARLGLLATAYRSTLGALPEDARQDMRTEGFTVATTKTRKAELAAVVADLRSLRETPPDLGGIGVTVISGALNSAGMGAKVRAAVTEAHRASAARAGGRHVLAPNSGHMVPVTDPALVADEVRRHFTRSL</sequence>
<proteinExistence type="predicted"/>
<keyword evidence="3" id="KW-0378">Hydrolase</keyword>
<evidence type="ECO:0000256" key="1">
    <source>
        <dbReference type="SAM" id="MobiDB-lite"/>
    </source>
</evidence>
<dbReference type="GO" id="GO:0016787">
    <property type="term" value="F:hydrolase activity"/>
    <property type="evidence" value="ECO:0007669"/>
    <property type="project" value="UniProtKB-KW"/>
</dbReference>
<protein>
    <submittedName>
        <fullName evidence="3">Hydrolase (Alpha/beta hydrolase fold)</fullName>
    </submittedName>
</protein>
<organism evidence="3 4">
    <name type="scientific">Lentzea cavernae</name>
    <dbReference type="NCBI Taxonomy" id="2020703"/>
    <lineage>
        <taxon>Bacteria</taxon>
        <taxon>Bacillati</taxon>
        <taxon>Actinomycetota</taxon>
        <taxon>Actinomycetes</taxon>
        <taxon>Pseudonocardiales</taxon>
        <taxon>Pseudonocardiaceae</taxon>
        <taxon>Lentzea</taxon>
    </lineage>
</organism>
<comment type="caution">
    <text evidence="3">The sequence shown here is derived from an EMBL/GenBank/DDBJ whole genome shotgun (WGS) entry which is preliminary data.</text>
</comment>
<evidence type="ECO:0000259" key="2">
    <source>
        <dbReference type="Pfam" id="PF12697"/>
    </source>
</evidence>
<dbReference type="PANTHER" id="PTHR43433:SF5">
    <property type="entry name" value="AB HYDROLASE-1 DOMAIN-CONTAINING PROTEIN"/>
    <property type="match status" value="1"/>
</dbReference>
<dbReference type="Pfam" id="PF12697">
    <property type="entry name" value="Abhydrolase_6"/>
    <property type="match status" value="1"/>
</dbReference>
<dbReference type="InterPro" id="IPR050471">
    <property type="entry name" value="AB_hydrolase"/>
</dbReference>
<feature type="compositionally biased region" description="Basic and acidic residues" evidence="1">
    <location>
        <begin position="12"/>
        <end position="26"/>
    </location>
</feature>
<keyword evidence="4" id="KW-1185">Reference proteome</keyword>
<dbReference type="InterPro" id="IPR000073">
    <property type="entry name" value="AB_hydrolase_1"/>
</dbReference>
<dbReference type="SUPFAM" id="SSF53474">
    <property type="entry name" value="alpha/beta-Hydrolases"/>
    <property type="match status" value="1"/>
</dbReference>
<dbReference type="Proteomes" id="UP000605568">
    <property type="component" value="Unassembled WGS sequence"/>
</dbReference>